<protein>
    <submittedName>
        <fullName evidence="1">Uncharacterized protein</fullName>
    </submittedName>
</protein>
<sequence>MGKELLELAYESAKEIPGAERCVLRLL</sequence>
<comment type="caution">
    <text evidence="1">The sequence shown here is derived from an EMBL/GenBank/DDBJ whole genome shotgun (WGS) entry which is preliminary data.</text>
</comment>
<dbReference type="EMBL" id="LGFO01000014">
    <property type="protein sequence ID" value="KUK37071.1"/>
    <property type="molecule type" value="Genomic_DNA"/>
</dbReference>
<evidence type="ECO:0000313" key="1">
    <source>
        <dbReference type="EMBL" id="KUK37071.1"/>
    </source>
</evidence>
<gene>
    <name evidence="1" type="ORF">XD66_0234</name>
</gene>
<evidence type="ECO:0000313" key="2">
    <source>
        <dbReference type="Proteomes" id="UP000053326"/>
    </source>
</evidence>
<accession>A0A124FKF8</accession>
<organism evidence="1 2">
    <name type="scientific">Thermacetogenium phaeum</name>
    <dbReference type="NCBI Taxonomy" id="85874"/>
    <lineage>
        <taxon>Bacteria</taxon>
        <taxon>Bacillati</taxon>
        <taxon>Bacillota</taxon>
        <taxon>Clostridia</taxon>
        <taxon>Thermoanaerobacterales</taxon>
        <taxon>Thermoanaerobacteraceae</taxon>
        <taxon>Thermacetogenium</taxon>
    </lineage>
</organism>
<reference evidence="2" key="1">
    <citation type="journal article" date="2015" name="MBio">
        <title>Genome-Resolved Metagenomic Analysis Reveals Roles for Candidate Phyla and Other Microbial Community Members in Biogeochemical Transformations in Oil Reservoirs.</title>
        <authorList>
            <person name="Hu P."/>
            <person name="Tom L."/>
            <person name="Singh A."/>
            <person name="Thomas B.C."/>
            <person name="Baker B.J."/>
            <person name="Piceno Y.M."/>
            <person name="Andersen G.L."/>
            <person name="Banfield J.F."/>
        </authorList>
    </citation>
    <scope>NUCLEOTIDE SEQUENCE [LARGE SCALE GENOMIC DNA]</scope>
</reference>
<feature type="non-terminal residue" evidence="1">
    <location>
        <position position="27"/>
    </location>
</feature>
<dbReference type="AlphaFoldDB" id="A0A124FKF8"/>
<proteinExistence type="predicted"/>
<name>A0A124FKF8_9THEO</name>
<dbReference type="Proteomes" id="UP000053326">
    <property type="component" value="Unassembled WGS sequence"/>
</dbReference>